<feature type="repeat" description="WD" evidence="3">
    <location>
        <begin position="595"/>
        <end position="634"/>
    </location>
</feature>
<dbReference type="PROSITE" id="PS50294">
    <property type="entry name" value="WD_REPEATS_REGION"/>
    <property type="match status" value="5"/>
</dbReference>
<keyword evidence="2" id="KW-0677">Repeat</keyword>
<dbReference type="InterPro" id="IPR050505">
    <property type="entry name" value="WDR55/POC1"/>
</dbReference>
<dbReference type="InterPro" id="IPR015943">
    <property type="entry name" value="WD40/YVTN_repeat-like_dom_sf"/>
</dbReference>
<dbReference type="SMART" id="SM00320">
    <property type="entry name" value="WD40"/>
    <property type="match status" value="12"/>
</dbReference>
<protein>
    <recommendedName>
        <fullName evidence="4">HTH cro/C1-type domain-containing protein</fullName>
    </recommendedName>
</protein>
<dbReference type="InterPro" id="IPR019775">
    <property type="entry name" value="WD40_repeat_CS"/>
</dbReference>
<feature type="repeat" description="WD" evidence="3">
    <location>
        <begin position="635"/>
        <end position="676"/>
    </location>
</feature>
<evidence type="ECO:0000256" key="3">
    <source>
        <dbReference type="PROSITE-ProRule" id="PRU00221"/>
    </source>
</evidence>
<organism evidence="5 6">
    <name type="scientific">Catenulispora yoronensis</name>
    <dbReference type="NCBI Taxonomy" id="450799"/>
    <lineage>
        <taxon>Bacteria</taxon>
        <taxon>Bacillati</taxon>
        <taxon>Actinomycetota</taxon>
        <taxon>Actinomycetes</taxon>
        <taxon>Catenulisporales</taxon>
        <taxon>Catenulisporaceae</taxon>
        <taxon>Catenulispora</taxon>
    </lineage>
</organism>
<dbReference type="Pfam" id="PF00931">
    <property type="entry name" value="NB-ARC"/>
    <property type="match status" value="1"/>
</dbReference>
<feature type="repeat" description="WD" evidence="3">
    <location>
        <begin position="1012"/>
        <end position="1053"/>
    </location>
</feature>
<dbReference type="RefSeq" id="WP_344666564.1">
    <property type="nucleotide sequence ID" value="NZ_BAAAQN010000017.1"/>
</dbReference>
<dbReference type="Gene3D" id="3.40.50.300">
    <property type="entry name" value="P-loop containing nucleotide triphosphate hydrolases"/>
    <property type="match status" value="1"/>
</dbReference>
<dbReference type="Proteomes" id="UP001500751">
    <property type="component" value="Unassembled WGS sequence"/>
</dbReference>
<dbReference type="PROSITE" id="PS50943">
    <property type="entry name" value="HTH_CROC1"/>
    <property type="match status" value="1"/>
</dbReference>
<dbReference type="SUPFAM" id="SSF50978">
    <property type="entry name" value="WD40 repeat-like"/>
    <property type="match status" value="1"/>
</dbReference>
<dbReference type="PANTHER" id="PTHR44019">
    <property type="entry name" value="WD REPEAT-CONTAINING PROTEIN 55"/>
    <property type="match status" value="1"/>
</dbReference>
<dbReference type="EMBL" id="BAAAQN010000017">
    <property type="protein sequence ID" value="GAA2031262.1"/>
    <property type="molecule type" value="Genomic_DNA"/>
</dbReference>
<dbReference type="PRINTS" id="PR00364">
    <property type="entry name" value="DISEASERSIST"/>
</dbReference>
<dbReference type="SUPFAM" id="SSF50998">
    <property type="entry name" value="Quinoprotein alcohol dehydrogenase-like"/>
    <property type="match status" value="1"/>
</dbReference>
<dbReference type="InterPro" id="IPR010982">
    <property type="entry name" value="Lambda_DNA-bd_dom_sf"/>
</dbReference>
<dbReference type="CDD" id="cd00093">
    <property type="entry name" value="HTH_XRE"/>
    <property type="match status" value="1"/>
</dbReference>
<dbReference type="Gene3D" id="1.10.10.10">
    <property type="entry name" value="Winged helix-like DNA-binding domain superfamily/Winged helix DNA-binding domain"/>
    <property type="match status" value="1"/>
</dbReference>
<dbReference type="CDD" id="cd00200">
    <property type="entry name" value="WD40"/>
    <property type="match status" value="1"/>
</dbReference>
<reference evidence="6" key="1">
    <citation type="journal article" date="2019" name="Int. J. Syst. Evol. Microbiol.">
        <title>The Global Catalogue of Microorganisms (GCM) 10K type strain sequencing project: providing services to taxonomists for standard genome sequencing and annotation.</title>
        <authorList>
            <consortium name="The Broad Institute Genomics Platform"/>
            <consortium name="The Broad Institute Genome Sequencing Center for Infectious Disease"/>
            <person name="Wu L."/>
            <person name="Ma J."/>
        </authorList>
    </citation>
    <scope>NUCLEOTIDE SEQUENCE [LARGE SCALE GENOMIC DNA]</scope>
    <source>
        <strain evidence="6">JCM 16014</strain>
    </source>
</reference>
<feature type="domain" description="HTH cro/C1-type" evidence="4">
    <location>
        <begin position="13"/>
        <end position="43"/>
    </location>
</feature>
<comment type="caution">
    <text evidence="5">The sequence shown here is derived from an EMBL/GenBank/DDBJ whole genome shotgun (WGS) entry which is preliminary data.</text>
</comment>
<dbReference type="SUPFAM" id="SSF52540">
    <property type="entry name" value="P-loop containing nucleoside triphosphate hydrolases"/>
    <property type="match status" value="1"/>
</dbReference>
<evidence type="ECO:0000259" key="4">
    <source>
        <dbReference type="PROSITE" id="PS50943"/>
    </source>
</evidence>
<evidence type="ECO:0000313" key="5">
    <source>
        <dbReference type="EMBL" id="GAA2031262.1"/>
    </source>
</evidence>
<dbReference type="Gene3D" id="2.130.10.10">
    <property type="entry name" value="YVTN repeat-like/Quinoprotein amine dehydrogenase"/>
    <property type="match status" value="4"/>
</dbReference>
<dbReference type="PROSITE" id="PS50082">
    <property type="entry name" value="WD_REPEATS_2"/>
    <property type="match status" value="6"/>
</dbReference>
<dbReference type="InterPro" id="IPR011047">
    <property type="entry name" value="Quinoprotein_ADH-like_sf"/>
</dbReference>
<dbReference type="InterPro" id="IPR001680">
    <property type="entry name" value="WD40_rpt"/>
</dbReference>
<dbReference type="Gene3D" id="1.25.40.370">
    <property type="match status" value="1"/>
</dbReference>
<dbReference type="InterPro" id="IPR036388">
    <property type="entry name" value="WH-like_DNA-bd_sf"/>
</dbReference>
<proteinExistence type="predicted"/>
<dbReference type="Gene3D" id="1.10.260.40">
    <property type="entry name" value="lambda repressor-like DNA-binding domains"/>
    <property type="match status" value="1"/>
</dbReference>
<dbReference type="Pfam" id="PF17908">
    <property type="entry name" value="APAF1_C"/>
    <property type="match status" value="1"/>
</dbReference>
<dbReference type="Pfam" id="PF00400">
    <property type="entry name" value="WD40"/>
    <property type="match status" value="5"/>
</dbReference>
<dbReference type="InterPro" id="IPR027417">
    <property type="entry name" value="P-loop_NTPase"/>
</dbReference>
<sequence>MDGVQQWSGREARALRMALRMSLRVFAEHLGISHRTVSKWEAGGAELIPVPDSQALLDTVLERAGGDVARRFRQILDGGVDDASVSSGSLILIPPAEPGLIDRDNDFETLIASLTAAWDSTENHPVAVCGPGGFGKTTLATQTCHDPRVQELFPQILWVETGEDCTPARIVELISDVCVHLEGVRPALTDPEQAGFHLARVLGDRRVLLVIDNVWSAADLAPFLLGGARCVRLVTTRNLRVCPTGTQVLRLGPMSPHEISELLSRAIASLPRADAVRLAELCGGWPLLATIVGANVSNDVSSGAPMGRAASDAGESLRIYGPRAFDVWDADQRHSAIGHAIMASLRSLDEHVTISGGTGLRERYLSLAAFPPSVPVPIDVLTQWWRHASGWSRTSVRQFCRILADRSLIGSYQADRDAIVLHDVFRSYLRNEIGDGWSELHRSLVDAYRPGGEWSSLGPEHSYMWRYLSYHLHEAALDPELVALLASPRYIVNKAAYVGHQSLAADQEALRAATVSTGHVGFDRDLHASAVAMTDAGYLLRDLNEPADLATTLLVASMRQEALDTTVDELRMIASEAASPVVPTWARRLTDQTATGGHVGAVVSVSVSGELVASGGEDGVVRLWDRERTALIRECRGHAGWVYATALTRDGTLLATAGDDAVIRLWRVPEGRLVGLLLGHTRRIRSLAFDDAGSILVSGAEDGNAYVWDVHRRSLLRAMETSGTPIWSVAIGCGDSIVAVSGEDEFVRVFDLESGTLRDEKATHHDWVRAVAFAPDVPLLASASGDRSVRLWNVAGGRLTAVREIATPAARPRSVVQSDRGDLTLVADEDAKVRAFTATGLAGEVKMPMGVDWVRSLACTGDGGVVIGCEDGGLRQWLGPESRDVTELGSGANTVWSTAFADAGRVAILGYGDGTIDICAARTGEVQRREATGRGRIWSAASGGGLLATGCGDGTILLLRLDDDEWRLELNEEEPRCWAVTVDDSGARLAVTTGRGFVQLFETVTGALVWERDAQAGRVRSIAFDAAAKRLVSCGGSGAVTVWDAESGDIVDSFANPAGWARCVSIDPAGARVAVGSGTGDVYVRDIVAERFTAHLTGHAGRILMLGFADDHDVLTTASADGTARVWSLSRQVQLAETRLDASLQCAAWDRTSGQLLTGSADGLALLHLNRTS</sequence>
<feature type="repeat" description="WD" evidence="3">
    <location>
        <begin position="677"/>
        <end position="718"/>
    </location>
</feature>
<evidence type="ECO:0000313" key="6">
    <source>
        <dbReference type="Proteomes" id="UP001500751"/>
    </source>
</evidence>
<accession>A0ABP5FPF0</accession>
<gene>
    <name evidence="5" type="ORF">GCM10009839_33930</name>
</gene>
<evidence type="ECO:0000256" key="1">
    <source>
        <dbReference type="ARBA" id="ARBA00022574"/>
    </source>
</evidence>
<evidence type="ECO:0000256" key="2">
    <source>
        <dbReference type="ARBA" id="ARBA00022737"/>
    </source>
</evidence>
<dbReference type="SUPFAM" id="SSF47413">
    <property type="entry name" value="lambda repressor-like DNA-binding domains"/>
    <property type="match status" value="1"/>
</dbReference>
<dbReference type="InterPro" id="IPR036322">
    <property type="entry name" value="WD40_repeat_dom_sf"/>
</dbReference>
<dbReference type="InterPro" id="IPR020472">
    <property type="entry name" value="WD40_PAC1"/>
</dbReference>
<name>A0ABP5FPF0_9ACTN</name>
<dbReference type="InterPro" id="IPR001387">
    <property type="entry name" value="Cro/C1-type_HTH"/>
</dbReference>
<feature type="repeat" description="WD" evidence="3">
    <location>
        <begin position="761"/>
        <end position="802"/>
    </location>
</feature>
<dbReference type="PROSITE" id="PS00678">
    <property type="entry name" value="WD_REPEATS_1"/>
    <property type="match status" value="2"/>
</dbReference>
<keyword evidence="6" id="KW-1185">Reference proteome</keyword>
<dbReference type="InterPro" id="IPR041452">
    <property type="entry name" value="APAF1_C"/>
</dbReference>
<feature type="repeat" description="WD" evidence="3">
    <location>
        <begin position="1096"/>
        <end position="1137"/>
    </location>
</feature>
<keyword evidence="1 3" id="KW-0853">WD repeat</keyword>
<dbReference type="PRINTS" id="PR00320">
    <property type="entry name" value="GPROTEINBRPT"/>
</dbReference>
<dbReference type="PANTHER" id="PTHR44019:SF8">
    <property type="entry name" value="POC1 CENTRIOLAR PROTEIN HOMOLOG"/>
    <property type="match status" value="1"/>
</dbReference>
<dbReference type="InterPro" id="IPR002182">
    <property type="entry name" value="NB-ARC"/>
</dbReference>